<keyword evidence="2" id="KW-0521">NADP</keyword>
<dbReference type="PRINTS" id="PR00081">
    <property type="entry name" value="GDHRDH"/>
</dbReference>
<evidence type="ECO:0000256" key="3">
    <source>
        <dbReference type="ARBA" id="ARBA00023002"/>
    </source>
</evidence>
<protein>
    <submittedName>
        <fullName evidence="4">Putative NAD(P)-binding Rossmann-fold superfamily protein</fullName>
    </submittedName>
</protein>
<dbReference type="InterPro" id="IPR002347">
    <property type="entry name" value="SDR_fam"/>
</dbReference>
<keyword evidence="5" id="KW-1185">Reference proteome</keyword>
<dbReference type="Pfam" id="PF13561">
    <property type="entry name" value="adh_short_C2"/>
    <property type="match status" value="1"/>
</dbReference>
<comment type="similarity">
    <text evidence="1">Belongs to the short-chain dehydrogenases/reductases (SDR) family.</text>
</comment>
<dbReference type="AlphaFoldDB" id="A0A7J7CCP2"/>
<evidence type="ECO:0000313" key="4">
    <source>
        <dbReference type="EMBL" id="KAF5731705.1"/>
    </source>
</evidence>
<dbReference type="GO" id="GO:0016491">
    <property type="term" value="F:oxidoreductase activity"/>
    <property type="evidence" value="ECO:0007669"/>
    <property type="project" value="UniProtKB-KW"/>
</dbReference>
<organism evidence="4 5">
    <name type="scientific">Tripterygium wilfordii</name>
    <name type="common">Thunder God vine</name>
    <dbReference type="NCBI Taxonomy" id="458696"/>
    <lineage>
        <taxon>Eukaryota</taxon>
        <taxon>Viridiplantae</taxon>
        <taxon>Streptophyta</taxon>
        <taxon>Embryophyta</taxon>
        <taxon>Tracheophyta</taxon>
        <taxon>Spermatophyta</taxon>
        <taxon>Magnoliopsida</taxon>
        <taxon>eudicotyledons</taxon>
        <taxon>Gunneridae</taxon>
        <taxon>Pentapetalae</taxon>
        <taxon>rosids</taxon>
        <taxon>fabids</taxon>
        <taxon>Celastrales</taxon>
        <taxon>Celastraceae</taxon>
        <taxon>Tripterygium</taxon>
    </lineage>
</organism>
<dbReference type="PANTHER" id="PTHR43490">
    <property type="entry name" value="(+)-NEOMENTHOL DEHYDROGENASE"/>
    <property type="match status" value="1"/>
</dbReference>
<gene>
    <name evidence="4" type="ORF">HS088_TW18G00389</name>
</gene>
<dbReference type="GO" id="GO:0016020">
    <property type="term" value="C:membrane"/>
    <property type="evidence" value="ECO:0007669"/>
    <property type="project" value="TreeGrafter"/>
</dbReference>
<sequence length="191" mass="20777">MDFLAEGGPTVTNLKEIATHTYDLTQDCLNTNYYGTKRVTEALFPLLKLSDSPNIVNVSSLAGLLKSIPNEEIRAVFNNIESLTEKKIHLLLSAFLKDFKEGSLETKGWPTVLPAYQMSKVALNAYTRLLAKNYPEICVNCICPGYVKTDMSRGIGILTVEEGGAGPVKLALLPNGSPSGLFFVNGKVSSF</sequence>
<evidence type="ECO:0000256" key="1">
    <source>
        <dbReference type="ARBA" id="ARBA00006484"/>
    </source>
</evidence>
<reference evidence="4 5" key="1">
    <citation type="journal article" date="2020" name="Nat. Commun.">
        <title>Genome of Tripterygium wilfordii and identification of cytochrome P450 involved in triptolide biosynthesis.</title>
        <authorList>
            <person name="Tu L."/>
            <person name="Su P."/>
            <person name="Zhang Z."/>
            <person name="Gao L."/>
            <person name="Wang J."/>
            <person name="Hu T."/>
            <person name="Zhou J."/>
            <person name="Zhang Y."/>
            <person name="Zhao Y."/>
            <person name="Liu Y."/>
            <person name="Song Y."/>
            <person name="Tong Y."/>
            <person name="Lu Y."/>
            <person name="Yang J."/>
            <person name="Xu C."/>
            <person name="Jia M."/>
            <person name="Peters R.J."/>
            <person name="Huang L."/>
            <person name="Gao W."/>
        </authorList>
    </citation>
    <scope>NUCLEOTIDE SEQUENCE [LARGE SCALE GENOMIC DNA]</scope>
    <source>
        <strain evidence="5">cv. XIE 37</strain>
        <tissue evidence="4">Leaf</tissue>
    </source>
</reference>
<proteinExistence type="inferred from homology"/>
<dbReference type="InterPro" id="IPR036291">
    <property type="entry name" value="NAD(P)-bd_dom_sf"/>
</dbReference>
<dbReference type="Proteomes" id="UP000593562">
    <property type="component" value="Unassembled WGS sequence"/>
</dbReference>
<dbReference type="Gene3D" id="3.40.50.720">
    <property type="entry name" value="NAD(P)-binding Rossmann-like Domain"/>
    <property type="match status" value="1"/>
</dbReference>
<dbReference type="SUPFAM" id="SSF51735">
    <property type="entry name" value="NAD(P)-binding Rossmann-fold domains"/>
    <property type="match status" value="1"/>
</dbReference>
<dbReference type="EMBL" id="JAAARO010000018">
    <property type="protein sequence ID" value="KAF5731705.1"/>
    <property type="molecule type" value="Genomic_DNA"/>
</dbReference>
<dbReference type="InParanoid" id="A0A7J7CCP2"/>
<keyword evidence="3" id="KW-0560">Oxidoreductase</keyword>
<evidence type="ECO:0000313" key="5">
    <source>
        <dbReference type="Proteomes" id="UP000593562"/>
    </source>
</evidence>
<dbReference type="PANTHER" id="PTHR43490:SF98">
    <property type="entry name" value="OS02G0640600 PROTEIN"/>
    <property type="match status" value="1"/>
</dbReference>
<accession>A0A7J7CCP2</accession>
<evidence type="ECO:0000256" key="2">
    <source>
        <dbReference type="ARBA" id="ARBA00022857"/>
    </source>
</evidence>
<comment type="caution">
    <text evidence="4">The sequence shown here is derived from an EMBL/GenBank/DDBJ whole genome shotgun (WGS) entry which is preliminary data.</text>
</comment>
<name>A0A7J7CCP2_TRIWF</name>